<evidence type="ECO:0000256" key="6">
    <source>
        <dbReference type="SAM" id="Phobius"/>
    </source>
</evidence>
<feature type="transmembrane region" description="Helical" evidence="6">
    <location>
        <begin position="323"/>
        <end position="343"/>
    </location>
</feature>
<dbReference type="InterPro" id="IPR036259">
    <property type="entry name" value="MFS_trans_sf"/>
</dbReference>
<dbReference type="GO" id="GO:0022857">
    <property type="term" value="F:transmembrane transporter activity"/>
    <property type="evidence" value="ECO:0007669"/>
    <property type="project" value="InterPro"/>
</dbReference>
<dbReference type="SUPFAM" id="SSF103473">
    <property type="entry name" value="MFS general substrate transporter"/>
    <property type="match status" value="1"/>
</dbReference>
<feature type="compositionally biased region" description="Basic and acidic residues" evidence="5">
    <location>
        <begin position="1"/>
        <end position="27"/>
    </location>
</feature>
<evidence type="ECO:0000256" key="1">
    <source>
        <dbReference type="ARBA" id="ARBA00004141"/>
    </source>
</evidence>
<feature type="transmembrane region" description="Helical" evidence="6">
    <location>
        <begin position="284"/>
        <end position="303"/>
    </location>
</feature>
<comment type="subcellular location">
    <subcellularLocation>
        <location evidence="1">Membrane</location>
        <topology evidence="1">Multi-pass membrane protein</topology>
    </subcellularLocation>
</comment>
<protein>
    <submittedName>
        <fullName evidence="8">Major facilitator superfamily domain-containing protein</fullName>
    </submittedName>
</protein>
<evidence type="ECO:0000256" key="3">
    <source>
        <dbReference type="ARBA" id="ARBA00022989"/>
    </source>
</evidence>
<name>A0A5N6ZAP5_9EURO</name>
<keyword evidence="2 6" id="KW-0812">Transmembrane</keyword>
<dbReference type="InterPro" id="IPR011701">
    <property type="entry name" value="MFS"/>
</dbReference>
<evidence type="ECO:0000256" key="2">
    <source>
        <dbReference type="ARBA" id="ARBA00022692"/>
    </source>
</evidence>
<feature type="transmembrane region" description="Helical" evidence="6">
    <location>
        <begin position="207"/>
        <end position="227"/>
    </location>
</feature>
<feature type="transmembrane region" description="Helical" evidence="6">
    <location>
        <begin position="428"/>
        <end position="449"/>
    </location>
</feature>
<feature type="transmembrane region" description="Helical" evidence="6">
    <location>
        <begin position="144"/>
        <end position="166"/>
    </location>
</feature>
<feature type="transmembrane region" description="Helical" evidence="6">
    <location>
        <begin position="364"/>
        <end position="384"/>
    </location>
</feature>
<dbReference type="FunFam" id="1.20.1250.20:FF:000011">
    <property type="entry name" value="MFS multidrug transporter, putative"/>
    <property type="match status" value="1"/>
</dbReference>
<keyword evidence="9" id="KW-1185">Reference proteome</keyword>
<keyword evidence="3 6" id="KW-1133">Transmembrane helix</keyword>
<proteinExistence type="predicted"/>
<dbReference type="Pfam" id="PF07690">
    <property type="entry name" value="MFS_1"/>
    <property type="match status" value="1"/>
</dbReference>
<feature type="transmembrane region" description="Helical" evidence="6">
    <location>
        <begin position="91"/>
        <end position="110"/>
    </location>
</feature>
<dbReference type="InterPro" id="IPR020846">
    <property type="entry name" value="MFS_dom"/>
</dbReference>
<dbReference type="PANTHER" id="PTHR23502:SF60">
    <property type="entry name" value="MAJOR FACILITATOR SUPERFAMILY (MFS) PROFILE DOMAIN-CONTAINING PROTEIN-RELATED"/>
    <property type="match status" value="1"/>
</dbReference>
<dbReference type="GO" id="GO:0016020">
    <property type="term" value="C:membrane"/>
    <property type="evidence" value="ECO:0007669"/>
    <property type="project" value="UniProtKB-SubCell"/>
</dbReference>
<organism evidence="8 9">
    <name type="scientific">Aspergillus coremiiformis</name>
    <dbReference type="NCBI Taxonomy" id="138285"/>
    <lineage>
        <taxon>Eukaryota</taxon>
        <taxon>Fungi</taxon>
        <taxon>Dikarya</taxon>
        <taxon>Ascomycota</taxon>
        <taxon>Pezizomycotina</taxon>
        <taxon>Eurotiomycetes</taxon>
        <taxon>Eurotiomycetidae</taxon>
        <taxon>Eurotiales</taxon>
        <taxon>Aspergillaceae</taxon>
        <taxon>Aspergillus</taxon>
        <taxon>Aspergillus subgen. Circumdati</taxon>
    </lineage>
</organism>
<evidence type="ECO:0000256" key="5">
    <source>
        <dbReference type="SAM" id="MobiDB-lite"/>
    </source>
</evidence>
<gene>
    <name evidence="8" type="ORF">BDV28DRAFT_163961</name>
</gene>
<evidence type="ECO:0000313" key="9">
    <source>
        <dbReference type="Proteomes" id="UP000327118"/>
    </source>
</evidence>
<feature type="transmembrane region" description="Helical" evidence="6">
    <location>
        <begin position="117"/>
        <end position="138"/>
    </location>
</feature>
<evidence type="ECO:0000256" key="4">
    <source>
        <dbReference type="ARBA" id="ARBA00023136"/>
    </source>
</evidence>
<evidence type="ECO:0000313" key="8">
    <source>
        <dbReference type="EMBL" id="KAE8354732.1"/>
    </source>
</evidence>
<feature type="transmembrane region" description="Helical" evidence="6">
    <location>
        <begin position="461"/>
        <end position="480"/>
    </location>
</feature>
<evidence type="ECO:0000259" key="7">
    <source>
        <dbReference type="PROSITE" id="PS50850"/>
    </source>
</evidence>
<feature type="region of interest" description="Disordered" evidence="5">
    <location>
        <begin position="1"/>
        <end position="44"/>
    </location>
</feature>
<feature type="domain" description="Major facilitator superfamily (MFS) profile" evidence="7">
    <location>
        <begin position="52"/>
        <end position="485"/>
    </location>
</feature>
<keyword evidence="4 6" id="KW-0472">Membrane</keyword>
<dbReference type="PANTHER" id="PTHR23502">
    <property type="entry name" value="MAJOR FACILITATOR SUPERFAMILY"/>
    <property type="match status" value="1"/>
</dbReference>
<dbReference type="PROSITE" id="PS50850">
    <property type="entry name" value="MFS"/>
    <property type="match status" value="1"/>
</dbReference>
<reference evidence="9" key="1">
    <citation type="submission" date="2019-04" db="EMBL/GenBank/DDBJ databases">
        <title>Friends and foes A comparative genomics studyof 23 Aspergillus species from section Flavi.</title>
        <authorList>
            <consortium name="DOE Joint Genome Institute"/>
            <person name="Kjaerbolling I."/>
            <person name="Vesth T."/>
            <person name="Frisvad J.C."/>
            <person name="Nybo J.L."/>
            <person name="Theobald S."/>
            <person name="Kildgaard S."/>
            <person name="Isbrandt T."/>
            <person name="Kuo A."/>
            <person name="Sato A."/>
            <person name="Lyhne E.K."/>
            <person name="Kogle M.E."/>
            <person name="Wiebenga A."/>
            <person name="Kun R.S."/>
            <person name="Lubbers R.J."/>
            <person name="Makela M.R."/>
            <person name="Barry K."/>
            <person name="Chovatia M."/>
            <person name="Clum A."/>
            <person name="Daum C."/>
            <person name="Haridas S."/>
            <person name="He G."/>
            <person name="LaButti K."/>
            <person name="Lipzen A."/>
            <person name="Mondo S."/>
            <person name="Riley R."/>
            <person name="Salamov A."/>
            <person name="Simmons B.A."/>
            <person name="Magnuson J.K."/>
            <person name="Henrissat B."/>
            <person name="Mortensen U.H."/>
            <person name="Larsen T.O."/>
            <person name="Devries R.P."/>
            <person name="Grigoriev I.V."/>
            <person name="Machida M."/>
            <person name="Baker S.E."/>
            <person name="Andersen M.R."/>
        </authorList>
    </citation>
    <scope>NUCLEOTIDE SEQUENCE [LARGE SCALE GENOMIC DNA]</scope>
    <source>
        <strain evidence="9">CBS 553.77</strain>
    </source>
</reference>
<dbReference type="Proteomes" id="UP000327118">
    <property type="component" value="Unassembled WGS sequence"/>
</dbReference>
<dbReference type="AlphaFoldDB" id="A0A5N6ZAP5"/>
<feature type="transmembrane region" description="Helical" evidence="6">
    <location>
        <begin position="396"/>
        <end position="416"/>
    </location>
</feature>
<dbReference type="CDD" id="cd17323">
    <property type="entry name" value="MFS_Tpo1_MDR_like"/>
    <property type="match status" value="1"/>
</dbReference>
<dbReference type="EMBL" id="ML739066">
    <property type="protein sequence ID" value="KAE8354732.1"/>
    <property type="molecule type" value="Genomic_DNA"/>
</dbReference>
<dbReference type="OrthoDB" id="6770063at2759"/>
<feature type="transmembrane region" description="Helical" evidence="6">
    <location>
        <begin position="178"/>
        <end position="201"/>
    </location>
</feature>
<accession>A0A5N6ZAP5</accession>
<dbReference type="Gene3D" id="1.20.1250.20">
    <property type="entry name" value="MFS general substrate transporter like domains"/>
    <property type="match status" value="1"/>
</dbReference>
<sequence length="493" mass="53926">MSDHAQQDVAREKADPDIERAETEPHSKLVTWEGPDDPENPKNWKPSTKWSAVIIMSCFTFISPASSSIVAPALGTIATEFHVTNEIESQLTLSVFLLAFAVGPLLLGPLSEIYGRVAVLQLSNLLYLAFNIACGVSQSTGQMIAFRFLSGLGGSAPLAIGGGVLSDLFTPEQRGKSLAIYSLAPMLGPTIAPIAGGFITAHTSWRWIFHATSIADGLIQLCGLLFLRETYTPVLLRRKAQKLRQNTGDPSYRTETEQSNDQTVPQILRNALVRPFKLLTTQPIIQFLALYIAYIYGLMYLVLSTFPTLWTHIYNESIGIGSVNYIALGIGYWSGSQICAALNDRIYQTLKRKNNGIGRPEFRIPLLALAAVLTPLGLFTYGWTAQHHTHWIGPDLGGGIFSMGIVIAFQCMQTYLVDAYTTYAASALAAVACLRSLAGFGFPLFAPYMYQTLHYGWGNSLLGFVSIAIGVPGPIFLWYYGETLRKMSPYAAG</sequence>
<feature type="transmembrane region" description="Helical" evidence="6">
    <location>
        <begin position="50"/>
        <end position="71"/>
    </location>
</feature>